<feature type="chain" id="PRO_5039171142" description="C1q domain-containing protein" evidence="1">
    <location>
        <begin position="28"/>
        <end position="90"/>
    </location>
</feature>
<gene>
    <name evidence="3" type="ORF">DPMN_044050</name>
</gene>
<keyword evidence="1" id="KW-0732">Signal</keyword>
<comment type="caution">
    <text evidence="3">The sequence shown here is derived from an EMBL/GenBank/DDBJ whole genome shotgun (WGS) entry which is preliminary data.</text>
</comment>
<dbReference type="Pfam" id="PF00386">
    <property type="entry name" value="C1q"/>
    <property type="match status" value="1"/>
</dbReference>
<name>A0A9D4D3G7_DREPO</name>
<dbReference type="Gene3D" id="2.60.120.40">
    <property type="match status" value="1"/>
</dbReference>
<evidence type="ECO:0000313" key="4">
    <source>
        <dbReference type="Proteomes" id="UP000828390"/>
    </source>
</evidence>
<protein>
    <recommendedName>
        <fullName evidence="2">C1q domain-containing protein</fullName>
    </recommendedName>
</protein>
<keyword evidence="4" id="KW-1185">Reference proteome</keyword>
<proteinExistence type="predicted"/>
<evidence type="ECO:0000313" key="3">
    <source>
        <dbReference type="EMBL" id="KAH3737457.1"/>
    </source>
</evidence>
<organism evidence="3 4">
    <name type="scientific">Dreissena polymorpha</name>
    <name type="common">Zebra mussel</name>
    <name type="synonym">Mytilus polymorpha</name>
    <dbReference type="NCBI Taxonomy" id="45954"/>
    <lineage>
        <taxon>Eukaryota</taxon>
        <taxon>Metazoa</taxon>
        <taxon>Spiralia</taxon>
        <taxon>Lophotrochozoa</taxon>
        <taxon>Mollusca</taxon>
        <taxon>Bivalvia</taxon>
        <taxon>Autobranchia</taxon>
        <taxon>Heteroconchia</taxon>
        <taxon>Euheterodonta</taxon>
        <taxon>Imparidentia</taxon>
        <taxon>Neoheterodontei</taxon>
        <taxon>Myida</taxon>
        <taxon>Dreissenoidea</taxon>
        <taxon>Dreissenidae</taxon>
        <taxon>Dreissena</taxon>
    </lineage>
</organism>
<reference evidence="3" key="1">
    <citation type="journal article" date="2019" name="bioRxiv">
        <title>The Genome of the Zebra Mussel, Dreissena polymorpha: A Resource for Invasive Species Research.</title>
        <authorList>
            <person name="McCartney M.A."/>
            <person name="Auch B."/>
            <person name="Kono T."/>
            <person name="Mallez S."/>
            <person name="Zhang Y."/>
            <person name="Obille A."/>
            <person name="Becker A."/>
            <person name="Abrahante J.E."/>
            <person name="Garbe J."/>
            <person name="Badalamenti J.P."/>
            <person name="Herman A."/>
            <person name="Mangelson H."/>
            <person name="Liachko I."/>
            <person name="Sullivan S."/>
            <person name="Sone E.D."/>
            <person name="Koren S."/>
            <person name="Silverstein K.A.T."/>
            <person name="Beckman K.B."/>
            <person name="Gohl D.M."/>
        </authorList>
    </citation>
    <scope>NUCLEOTIDE SEQUENCE</scope>
    <source>
        <strain evidence="3">Duluth1</strain>
        <tissue evidence="3">Whole animal</tissue>
    </source>
</reference>
<evidence type="ECO:0000256" key="1">
    <source>
        <dbReference type="SAM" id="SignalP"/>
    </source>
</evidence>
<dbReference type="SUPFAM" id="SSF49842">
    <property type="entry name" value="TNF-like"/>
    <property type="match status" value="1"/>
</dbReference>
<feature type="signal peptide" evidence="1">
    <location>
        <begin position="1"/>
        <end position="27"/>
    </location>
</feature>
<dbReference type="EMBL" id="JAIWYP010000011">
    <property type="protein sequence ID" value="KAH3737457.1"/>
    <property type="molecule type" value="Genomic_DNA"/>
</dbReference>
<dbReference type="InterPro" id="IPR001073">
    <property type="entry name" value="C1q_dom"/>
</dbReference>
<evidence type="ECO:0000259" key="2">
    <source>
        <dbReference type="Pfam" id="PF00386"/>
    </source>
</evidence>
<sequence>MCFFRTGTYSFSLSLSSIVFHVNLVLNSVTNVIGYLYEDNPNGFRHERTSIVRHLTAGDDVWVACVPGTASNIDGGLGGLHSHFSGFLVD</sequence>
<feature type="domain" description="C1q" evidence="2">
    <location>
        <begin position="6"/>
        <end position="89"/>
    </location>
</feature>
<dbReference type="AlphaFoldDB" id="A0A9D4D3G7"/>
<dbReference type="InterPro" id="IPR008983">
    <property type="entry name" value="Tumour_necrosis_fac-like_dom"/>
</dbReference>
<accession>A0A9D4D3G7</accession>
<reference evidence="3" key="2">
    <citation type="submission" date="2020-11" db="EMBL/GenBank/DDBJ databases">
        <authorList>
            <person name="McCartney M.A."/>
            <person name="Auch B."/>
            <person name="Kono T."/>
            <person name="Mallez S."/>
            <person name="Becker A."/>
            <person name="Gohl D.M."/>
            <person name="Silverstein K.A.T."/>
            <person name="Koren S."/>
            <person name="Bechman K.B."/>
            <person name="Herman A."/>
            <person name="Abrahante J.E."/>
            <person name="Garbe J."/>
        </authorList>
    </citation>
    <scope>NUCLEOTIDE SEQUENCE</scope>
    <source>
        <strain evidence="3">Duluth1</strain>
        <tissue evidence="3">Whole animal</tissue>
    </source>
</reference>
<dbReference type="Proteomes" id="UP000828390">
    <property type="component" value="Unassembled WGS sequence"/>
</dbReference>